<gene>
    <name evidence="1" type="ORF">A6769_14370</name>
</gene>
<organism evidence="1 2">
    <name type="scientific">Nostoc punctiforme NIES-2108</name>
    <dbReference type="NCBI Taxonomy" id="1356359"/>
    <lineage>
        <taxon>Bacteria</taxon>
        <taxon>Bacillati</taxon>
        <taxon>Cyanobacteriota</taxon>
        <taxon>Cyanophyceae</taxon>
        <taxon>Nostocales</taxon>
        <taxon>Nostocaceae</taxon>
        <taxon>Nostoc</taxon>
    </lineage>
</organism>
<protein>
    <submittedName>
        <fullName evidence="1">Uncharacterized protein</fullName>
    </submittedName>
</protein>
<evidence type="ECO:0000313" key="1">
    <source>
        <dbReference type="EMBL" id="RCJ37246.1"/>
    </source>
</evidence>
<name>A0A367RL03_NOSPU</name>
<comment type="caution">
    <text evidence="1">The sequence shown here is derived from an EMBL/GenBank/DDBJ whole genome shotgun (WGS) entry which is preliminary data.</text>
</comment>
<dbReference type="EMBL" id="LXQE01000146">
    <property type="protein sequence ID" value="RCJ37246.1"/>
    <property type="molecule type" value="Genomic_DNA"/>
</dbReference>
<dbReference type="Proteomes" id="UP000252085">
    <property type="component" value="Unassembled WGS sequence"/>
</dbReference>
<sequence length="78" mass="8822">MLPNSKLSTGLKNKTQNSAFLSFLCPTQPTKNKIPTSLEGYLYLFNELVPNFSSPLLLIENFKCHQINSDKKNLFVTT</sequence>
<proteinExistence type="predicted"/>
<evidence type="ECO:0000313" key="2">
    <source>
        <dbReference type="Proteomes" id="UP000252085"/>
    </source>
</evidence>
<dbReference type="AlphaFoldDB" id="A0A367RL03"/>
<reference evidence="1 2" key="1">
    <citation type="submission" date="2016-04" db="EMBL/GenBank/DDBJ databases">
        <authorList>
            <person name="Evans L.H."/>
            <person name="Alamgir A."/>
            <person name="Owens N."/>
            <person name="Weber N.D."/>
            <person name="Virtaneva K."/>
            <person name="Barbian K."/>
            <person name="Babar A."/>
            <person name="Rosenke K."/>
        </authorList>
    </citation>
    <scope>NUCLEOTIDE SEQUENCE [LARGE SCALE GENOMIC DNA]</scope>
    <source>
        <strain evidence="1">NIES-2108</strain>
    </source>
</reference>
<accession>A0A367RL03</accession>